<dbReference type="EC" id="2.4.2.3" evidence="4 10"/>
<evidence type="ECO:0000313" key="12">
    <source>
        <dbReference type="EMBL" id="SMX53519.1"/>
    </source>
</evidence>
<evidence type="ECO:0000256" key="2">
    <source>
        <dbReference type="ARBA" id="ARBA00004825"/>
    </source>
</evidence>
<dbReference type="PANTHER" id="PTHR43691">
    <property type="entry name" value="URIDINE PHOSPHORYLASE"/>
    <property type="match status" value="1"/>
</dbReference>
<dbReference type="Proteomes" id="UP000195514">
    <property type="component" value="Chromosome I"/>
</dbReference>
<dbReference type="GO" id="GO:0005829">
    <property type="term" value="C:cytosol"/>
    <property type="evidence" value="ECO:0007669"/>
    <property type="project" value="TreeGrafter"/>
</dbReference>
<evidence type="ECO:0000256" key="8">
    <source>
        <dbReference type="ARBA" id="ARBA00022679"/>
    </source>
</evidence>
<dbReference type="Pfam" id="PF01048">
    <property type="entry name" value="PNP_UDP_1"/>
    <property type="match status" value="1"/>
</dbReference>
<dbReference type="GO" id="GO:0009164">
    <property type="term" value="P:nucleoside catabolic process"/>
    <property type="evidence" value="ECO:0007669"/>
    <property type="project" value="UniProtKB-ARBA"/>
</dbReference>
<dbReference type="InterPro" id="IPR018016">
    <property type="entry name" value="Nucleoside_phosphorylase_CS"/>
</dbReference>
<dbReference type="KEGG" id="abat:CFX1CAM_0453"/>
<dbReference type="UniPathway" id="UPA00574">
    <property type="reaction ID" value="UER00633"/>
</dbReference>
<dbReference type="Gene3D" id="3.40.50.1580">
    <property type="entry name" value="Nucleoside phosphorylase domain"/>
    <property type="match status" value="1"/>
</dbReference>
<keyword evidence="8 10" id="KW-0808">Transferase</keyword>
<evidence type="ECO:0000256" key="1">
    <source>
        <dbReference type="ARBA" id="ARBA00004496"/>
    </source>
</evidence>
<keyword evidence="7 10" id="KW-0328">Glycosyltransferase</keyword>
<dbReference type="PANTHER" id="PTHR43691:SF13">
    <property type="entry name" value="URIDINE PHOSPHORYLASE"/>
    <property type="match status" value="1"/>
</dbReference>
<comment type="subcellular location">
    <subcellularLocation>
        <location evidence="1">Cytoplasm</location>
    </subcellularLocation>
</comment>
<proteinExistence type="inferred from homology"/>
<reference evidence="13" key="1">
    <citation type="submission" date="2017-05" db="EMBL/GenBank/DDBJ databases">
        <authorList>
            <person name="Kirkegaard R."/>
            <person name="Mcilroy J S."/>
        </authorList>
    </citation>
    <scope>NUCLEOTIDE SEQUENCE [LARGE SCALE GENOMIC DNA]</scope>
</reference>
<dbReference type="GO" id="GO:0004850">
    <property type="term" value="F:uridine phosphorylase activity"/>
    <property type="evidence" value="ECO:0007669"/>
    <property type="project" value="UniProtKB-EC"/>
</dbReference>
<dbReference type="PROSITE" id="PS01232">
    <property type="entry name" value="PNP_UDP_1"/>
    <property type="match status" value="1"/>
</dbReference>
<keyword evidence="6" id="KW-0963">Cytoplasm</keyword>
<evidence type="ECO:0000256" key="6">
    <source>
        <dbReference type="ARBA" id="ARBA00022490"/>
    </source>
</evidence>
<organism evidence="12 13">
    <name type="scientific">Candidatus Brevifilum fermentans</name>
    <dbReference type="NCBI Taxonomy" id="1986204"/>
    <lineage>
        <taxon>Bacteria</taxon>
        <taxon>Bacillati</taxon>
        <taxon>Chloroflexota</taxon>
        <taxon>Anaerolineae</taxon>
        <taxon>Anaerolineales</taxon>
        <taxon>Anaerolineaceae</taxon>
        <taxon>Candidatus Brevifilum</taxon>
    </lineage>
</organism>
<dbReference type="EMBL" id="LT859958">
    <property type="protein sequence ID" value="SMX53519.1"/>
    <property type="molecule type" value="Genomic_DNA"/>
</dbReference>
<comment type="function">
    <text evidence="10">Catalyzes the reversible phosphorylytic cleavage of uridine to uracil and ribose-1-phosphate.</text>
</comment>
<dbReference type="InterPro" id="IPR035994">
    <property type="entry name" value="Nucleoside_phosphorylase_sf"/>
</dbReference>
<keyword evidence="13" id="KW-1185">Reference proteome</keyword>
<dbReference type="RefSeq" id="WP_087861447.1">
    <property type="nucleotide sequence ID" value="NZ_LT859958.1"/>
</dbReference>
<dbReference type="InterPro" id="IPR000845">
    <property type="entry name" value="Nucleoside_phosphorylase_d"/>
</dbReference>
<dbReference type="OrthoDB" id="9782889at2"/>
<comment type="catalytic activity">
    <reaction evidence="9 10">
        <text>uridine + phosphate = alpha-D-ribose 1-phosphate + uracil</text>
        <dbReference type="Rhea" id="RHEA:24388"/>
        <dbReference type="ChEBI" id="CHEBI:16704"/>
        <dbReference type="ChEBI" id="CHEBI:17568"/>
        <dbReference type="ChEBI" id="CHEBI:43474"/>
        <dbReference type="ChEBI" id="CHEBI:57720"/>
        <dbReference type="EC" id="2.4.2.3"/>
    </reaction>
</comment>
<dbReference type="AlphaFoldDB" id="A0A1Y6K4K4"/>
<evidence type="ECO:0000256" key="7">
    <source>
        <dbReference type="ARBA" id="ARBA00022676"/>
    </source>
</evidence>
<evidence type="ECO:0000256" key="4">
    <source>
        <dbReference type="ARBA" id="ARBA00011888"/>
    </source>
</evidence>
<dbReference type="CDD" id="cd17767">
    <property type="entry name" value="UP_EcUdp-like"/>
    <property type="match status" value="1"/>
</dbReference>
<evidence type="ECO:0000256" key="9">
    <source>
        <dbReference type="ARBA" id="ARBA00048447"/>
    </source>
</evidence>
<evidence type="ECO:0000256" key="5">
    <source>
        <dbReference type="ARBA" id="ARBA00021980"/>
    </source>
</evidence>
<dbReference type="InterPro" id="IPR010058">
    <property type="entry name" value="Uridine_phosphorylase"/>
</dbReference>
<gene>
    <name evidence="12" type="primary">udp</name>
    <name evidence="12" type="ORF">CFX1CAM_0453</name>
</gene>
<feature type="domain" description="Nucleoside phosphorylase" evidence="11">
    <location>
        <begin position="20"/>
        <end position="222"/>
    </location>
</feature>
<accession>A0A1Y6K4K4</accession>
<protein>
    <recommendedName>
        <fullName evidence="5 10">Uridine phosphorylase</fullName>
        <ecNumber evidence="4 10">2.4.2.3</ecNumber>
    </recommendedName>
</protein>
<evidence type="ECO:0000259" key="11">
    <source>
        <dbReference type="Pfam" id="PF01048"/>
    </source>
</evidence>
<evidence type="ECO:0000313" key="13">
    <source>
        <dbReference type="Proteomes" id="UP000195514"/>
    </source>
</evidence>
<sequence>MTHAEKLQYHIQMKPGDVGRYVLLPGDPGRCDKIASYFDNPQLVAYNREYKTYTGTLLGERVSVTSTGIGCPSTAIAVEELIAIGADTFIRVGTSGGMQPNIRTGDVAIVNAAIRDEGTTRHYMPIEFPAIADIDVVLSLREAAQKIGMPYHVGPTQSKDSFFGEMEPDRMPVDARLNRRWKAWIAGGAVCSEMEAAALFILSSIYRKRAGGVMLMASLYEESDLTPEEKDALLDVDRPIRVAIEAIKILIEKDRQSQADD</sequence>
<dbReference type="GO" id="GO:0044206">
    <property type="term" value="P:UMP salvage"/>
    <property type="evidence" value="ECO:0007669"/>
    <property type="project" value="UniProtKB-UniPathway"/>
</dbReference>
<dbReference type="GO" id="GO:0009166">
    <property type="term" value="P:nucleotide catabolic process"/>
    <property type="evidence" value="ECO:0007669"/>
    <property type="project" value="InterPro"/>
</dbReference>
<dbReference type="NCBIfam" id="TIGR01718">
    <property type="entry name" value="Uridine-psphlse"/>
    <property type="match status" value="1"/>
</dbReference>
<comment type="similarity">
    <text evidence="3 10">Belongs to the PNP/UDP phosphorylase family.</text>
</comment>
<comment type="pathway">
    <text evidence="2 10">Pyrimidine metabolism; UMP biosynthesis via salvage pathway; uracil from uridine (phosphorylase route): step 1/1.</text>
</comment>
<evidence type="ECO:0000256" key="3">
    <source>
        <dbReference type="ARBA" id="ARBA00010456"/>
    </source>
</evidence>
<evidence type="ECO:0000256" key="10">
    <source>
        <dbReference type="RuleBase" id="RU361131"/>
    </source>
</evidence>
<dbReference type="SUPFAM" id="SSF53167">
    <property type="entry name" value="Purine and uridine phosphorylases"/>
    <property type="match status" value="1"/>
</dbReference>
<name>A0A1Y6K4K4_9CHLR</name>